<evidence type="ECO:0000313" key="3">
    <source>
        <dbReference type="Proteomes" id="UP000007820"/>
    </source>
</evidence>
<sequence>MYSLFHEISSCCASGLYIQKKIEILPAARRASTNISIFLFILFVSPLARSLIFSRC</sequence>
<reference evidence="2 3" key="1">
    <citation type="submission" date="2011-04" db="EMBL/GenBank/DDBJ databases">
        <authorList>
            <person name="Muzny D."/>
            <person name="Qin X."/>
            <person name="Deng J."/>
            <person name="Jiang H."/>
            <person name="Liu Y."/>
            <person name="Qu J."/>
            <person name="Song X.-Z."/>
            <person name="Zhang L."/>
            <person name="Thornton R."/>
            <person name="Coyle M."/>
            <person name="Francisco L."/>
            <person name="Jackson L."/>
            <person name="Javaid M."/>
            <person name="Korchina V."/>
            <person name="Kovar C."/>
            <person name="Mata R."/>
            <person name="Mathew T."/>
            <person name="Ngo R."/>
            <person name="Nguyen L."/>
            <person name="Nguyen N."/>
            <person name="Okwuonu G."/>
            <person name="Ongeri F."/>
            <person name="Pham C."/>
            <person name="Simmons D."/>
            <person name="Wilczek-Boney K."/>
            <person name="Hale W."/>
            <person name="Jakkamsetti A."/>
            <person name="Pham P."/>
            <person name="Ruth R."/>
            <person name="San Lucas F."/>
            <person name="Warren J."/>
            <person name="Zhang J."/>
            <person name="Zhao Z."/>
            <person name="Zhou C."/>
            <person name="Zhu D."/>
            <person name="Lee S."/>
            <person name="Bess C."/>
            <person name="Blankenburg K."/>
            <person name="Forbes L."/>
            <person name="Fu Q."/>
            <person name="Gubbala S."/>
            <person name="Hirani K."/>
            <person name="Jayaseelan J.C."/>
            <person name="Lara F."/>
            <person name="Munidasa M."/>
            <person name="Palculict T."/>
            <person name="Patil S."/>
            <person name="Pu L.-L."/>
            <person name="Saada N."/>
            <person name="Tang L."/>
            <person name="Weissenberger G."/>
            <person name="Zhu Y."/>
            <person name="Hemphill L."/>
            <person name="Shang Y."/>
            <person name="Youmans B."/>
            <person name="Ayvaz T."/>
            <person name="Ross M."/>
            <person name="Santibanez J."/>
            <person name="Aqrawi P."/>
            <person name="Gross S."/>
            <person name="Joshi V."/>
            <person name="Fowler G."/>
            <person name="Nazareth L."/>
            <person name="Reid J."/>
            <person name="Worley K."/>
            <person name="Petrosino J."/>
            <person name="Highlander S."/>
            <person name="Gibbs R."/>
        </authorList>
    </citation>
    <scope>NUCLEOTIDE SEQUENCE [LARGE SCALE GENOMIC DNA]</scope>
    <source>
        <strain evidence="2 3">DSM 3688</strain>
    </source>
</reference>
<feature type="transmembrane region" description="Helical" evidence="1">
    <location>
        <begin position="35"/>
        <end position="52"/>
    </location>
</feature>
<keyword evidence="1" id="KW-0472">Membrane</keyword>
<name>F9D6L7_PREDD</name>
<evidence type="ECO:0000256" key="1">
    <source>
        <dbReference type="SAM" id="Phobius"/>
    </source>
</evidence>
<accession>F9D6L7</accession>
<organism evidence="2 3">
    <name type="scientific">Prevotella dentalis (strain ATCC 49559 / DSM 3688 / JCM 13448 / NCTC 12043 / ES 2772)</name>
    <name type="common">Mitsuokella dentalis</name>
    <dbReference type="NCBI Taxonomy" id="908937"/>
    <lineage>
        <taxon>Bacteria</taxon>
        <taxon>Pseudomonadati</taxon>
        <taxon>Bacteroidota</taxon>
        <taxon>Bacteroidia</taxon>
        <taxon>Bacteroidales</taxon>
        <taxon>Prevotellaceae</taxon>
        <taxon>Prevotella</taxon>
    </lineage>
</organism>
<comment type="caution">
    <text evidence="2">The sequence shown here is derived from an EMBL/GenBank/DDBJ whole genome shotgun (WGS) entry which is preliminary data.</text>
</comment>
<dbReference type="EMBL" id="AFPW01000047">
    <property type="protein sequence ID" value="EGQ11934.1"/>
    <property type="molecule type" value="Genomic_DNA"/>
</dbReference>
<keyword evidence="1" id="KW-0812">Transmembrane</keyword>
<dbReference type="Proteomes" id="UP000007820">
    <property type="component" value="Unassembled WGS sequence"/>
</dbReference>
<evidence type="ECO:0000313" key="2">
    <source>
        <dbReference type="EMBL" id="EGQ11934.1"/>
    </source>
</evidence>
<proteinExistence type="predicted"/>
<gene>
    <name evidence="2" type="ORF">HMPREF9136_2495</name>
</gene>
<dbReference type="AlphaFoldDB" id="F9D6L7"/>
<keyword evidence="1" id="KW-1133">Transmembrane helix</keyword>
<protein>
    <submittedName>
        <fullName evidence="2">ABC superfamily ATP binding cassette transporter permease protein</fullName>
    </submittedName>
</protein>